<evidence type="ECO:0000313" key="2">
    <source>
        <dbReference type="Proteomes" id="UP000256478"/>
    </source>
</evidence>
<proteinExistence type="predicted"/>
<reference evidence="1 2" key="1">
    <citation type="submission" date="2018-08" db="EMBL/GenBank/DDBJ databases">
        <title>Thalassotalea euphylliae genome.</title>
        <authorList>
            <person name="Summers S."/>
            <person name="Rice S.A."/>
            <person name="Freckelton M.L."/>
            <person name="Nedved B.T."/>
            <person name="Hadfield M.G."/>
        </authorList>
    </citation>
    <scope>NUCLEOTIDE SEQUENCE [LARGE SCALE GENOMIC DNA]</scope>
    <source>
        <strain evidence="1 2">H1</strain>
    </source>
</reference>
<name>A0A3E0TPB8_9GAMM</name>
<protein>
    <submittedName>
        <fullName evidence="1">Uncharacterized protein</fullName>
    </submittedName>
</protein>
<dbReference type="RefSeq" id="WP_116007318.1">
    <property type="nucleotide sequence ID" value="NZ_QUOU01000001.1"/>
</dbReference>
<comment type="caution">
    <text evidence="1">The sequence shown here is derived from an EMBL/GenBank/DDBJ whole genome shotgun (WGS) entry which is preliminary data.</text>
</comment>
<organism evidence="1 2">
    <name type="scientific">Thalassotalea euphylliae</name>
    <dbReference type="NCBI Taxonomy" id="1655234"/>
    <lineage>
        <taxon>Bacteria</taxon>
        <taxon>Pseudomonadati</taxon>
        <taxon>Pseudomonadota</taxon>
        <taxon>Gammaproteobacteria</taxon>
        <taxon>Alteromonadales</taxon>
        <taxon>Colwelliaceae</taxon>
        <taxon>Thalassotalea</taxon>
    </lineage>
</organism>
<accession>A0A3E0TPB8</accession>
<dbReference type="Proteomes" id="UP000256478">
    <property type="component" value="Unassembled WGS sequence"/>
</dbReference>
<gene>
    <name evidence="1" type="ORF">DXX93_06100</name>
</gene>
<dbReference type="OrthoDB" id="6315747at2"/>
<dbReference type="AlphaFoldDB" id="A0A3E0TPB8"/>
<dbReference type="EMBL" id="QUOU01000001">
    <property type="protein sequence ID" value="REL26197.1"/>
    <property type="molecule type" value="Genomic_DNA"/>
</dbReference>
<sequence>MLTNRIAQTNQTASIQQTIISTAVYQQNQENTTKTTSTTTDKATISSAGQASSDADIDAKWQAIAKKYDVTNITGHEVIAMAQELYDNNLITGAEKLDMYIPAGIDDDLSKKRNHLEGRMLDYEAIKMHGEYSQGALKADQRVIEILKRIG</sequence>
<evidence type="ECO:0000313" key="1">
    <source>
        <dbReference type="EMBL" id="REL26197.1"/>
    </source>
</evidence>